<dbReference type="SUPFAM" id="SSF56436">
    <property type="entry name" value="C-type lectin-like"/>
    <property type="match status" value="1"/>
</dbReference>
<comment type="subcellular location">
    <subcellularLocation>
        <location evidence="1">Cell membrane</location>
        <topology evidence="1">Single-pass type II membrane protein</topology>
    </subcellularLocation>
</comment>
<feature type="transmembrane region" description="Helical" evidence="2">
    <location>
        <begin position="38"/>
        <end position="61"/>
    </location>
</feature>
<protein>
    <recommendedName>
        <fullName evidence="3">C-type lectin domain-containing protein</fullName>
    </recommendedName>
</protein>
<dbReference type="Gene3D" id="3.10.100.10">
    <property type="entry name" value="Mannose-Binding Protein A, subunit A"/>
    <property type="match status" value="1"/>
</dbReference>
<sequence>MAKHDMSDHIYGNINWMKRDSFGTRKSAKEKRCRPNVICAKVLVVLLLILSLLVNGVLTYLCVTKYSMLLHCEPVTNCSISDHEQGSPGCTYDEDWSSNYCPDLPEQWYKGNGRFYVFSSYNKTWTSSREYCKSLGGDLAIINNTEEKEFLARRLCVTGESDLYWAGNKDGNWPNLDSKQHNCAVLKGNTQESISCLREERSICEIPCLQ</sequence>
<keyword evidence="2" id="KW-0812">Transmembrane</keyword>
<dbReference type="AlphaFoldDB" id="A0A7J6D9N0"/>
<dbReference type="OrthoDB" id="8935730at2759"/>
<dbReference type="PANTHER" id="PTHR45710:SF26">
    <property type="entry name" value="RH26557P"/>
    <property type="match status" value="1"/>
</dbReference>
<reference evidence="4 5" key="1">
    <citation type="submission" date="2020-04" db="EMBL/GenBank/DDBJ databases">
        <title>Chromosome-level genome assembly of a cyprinid fish Onychostoma macrolepis by integration of Nanopore Sequencing, Bionano and Hi-C technology.</title>
        <authorList>
            <person name="Wang D."/>
        </authorList>
    </citation>
    <scope>NUCLEOTIDE SEQUENCE [LARGE SCALE GENOMIC DNA]</scope>
    <source>
        <strain evidence="4">SWU-2019</strain>
        <tissue evidence="4">Muscle</tissue>
    </source>
</reference>
<dbReference type="InterPro" id="IPR016186">
    <property type="entry name" value="C-type_lectin-like/link_sf"/>
</dbReference>
<accession>A0A7J6D9N0</accession>
<keyword evidence="5" id="KW-1185">Reference proteome</keyword>
<dbReference type="Proteomes" id="UP000579812">
    <property type="component" value="Unassembled WGS sequence"/>
</dbReference>
<dbReference type="Pfam" id="PF00059">
    <property type="entry name" value="Lectin_C"/>
    <property type="match status" value="1"/>
</dbReference>
<keyword evidence="2" id="KW-1133">Transmembrane helix</keyword>
<evidence type="ECO:0000313" key="5">
    <source>
        <dbReference type="Proteomes" id="UP000579812"/>
    </source>
</evidence>
<organism evidence="4 5">
    <name type="scientific">Onychostoma macrolepis</name>
    <dbReference type="NCBI Taxonomy" id="369639"/>
    <lineage>
        <taxon>Eukaryota</taxon>
        <taxon>Metazoa</taxon>
        <taxon>Chordata</taxon>
        <taxon>Craniata</taxon>
        <taxon>Vertebrata</taxon>
        <taxon>Euteleostomi</taxon>
        <taxon>Actinopterygii</taxon>
        <taxon>Neopterygii</taxon>
        <taxon>Teleostei</taxon>
        <taxon>Ostariophysi</taxon>
        <taxon>Cypriniformes</taxon>
        <taxon>Cyprinidae</taxon>
        <taxon>Acrossocheilinae</taxon>
        <taxon>Onychostoma</taxon>
    </lineage>
</organism>
<dbReference type="PANTHER" id="PTHR45710">
    <property type="entry name" value="C-TYPE LECTIN DOMAIN-CONTAINING PROTEIN 180"/>
    <property type="match status" value="1"/>
</dbReference>
<evidence type="ECO:0000313" key="4">
    <source>
        <dbReference type="EMBL" id="KAF4115912.1"/>
    </source>
</evidence>
<dbReference type="EMBL" id="JAAMOB010000003">
    <property type="protein sequence ID" value="KAF4115912.1"/>
    <property type="molecule type" value="Genomic_DNA"/>
</dbReference>
<dbReference type="InterPro" id="IPR050828">
    <property type="entry name" value="C-type_lectin/matrix_domain"/>
</dbReference>
<comment type="caution">
    <text evidence="4">The sequence shown here is derived from an EMBL/GenBank/DDBJ whole genome shotgun (WGS) entry which is preliminary data.</text>
</comment>
<name>A0A7J6D9N0_9TELE</name>
<keyword evidence="2" id="KW-0472">Membrane</keyword>
<dbReference type="PROSITE" id="PS50041">
    <property type="entry name" value="C_TYPE_LECTIN_2"/>
    <property type="match status" value="1"/>
</dbReference>
<feature type="domain" description="C-type lectin" evidence="3">
    <location>
        <begin position="111"/>
        <end position="205"/>
    </location>
</feature>
<dbReference type="InterPro" id="IPR001304">
    <property type="entry name" value="C-type_lectin-like"/>
</dbReference>
<evidence type="ECO:0000256" key="2">
    <source>
        <dbReference type="SAM" id="Phobius"/>
    </source>
</evidence>
<evidence type="ECO:0000256" key="1">
    <source>
        <dbReference type="ARBA" id="ARBA00004401"/>
    </source>
</evidence>
<dbReference type="InterPro" id="IPR016187">
    <property type="entry name" value="CTDL_fold"/>
</dbReference>
<gene>
    <name evidence="4" type="ORF">G5714_003401</name>
</gene>
<dbReference type="SMART" id="SM00034">
    <property type="entry name" value="CLECT"/>
    <property type="match status" value="1"/>
</dbReference>
<dbReference type="GO" id="GO:0005886">
    <property type="term" value="C:plasma membrane"/>
    <property type="evidence" value="ECO:0007669"/>
    <property type="project" value="UniProtKB-SubCell"/>
</dbReference>
<evidence type="ECO:0000259" key="3">
    <source>
        <dbReference type="PROSITE" id="PS50041"/>
    </source>
</evidence>
<proteinExistence type="predicted"/>